<dbReference type="GO" id="GO:0043530">
    <property type="term" value="F:adenosine 5'-monophosphoramidase activity"/>
    <property type="evidence" value="ECO:0007669"/>
    <property type="project" value="Ensembl"/>
</dbReference>
<dbReference type="PRINTS" id="PR00332">
    <property type="entry name" value="HISTRIAD"/>
</dbReference>
<dbReference type="FunCoup" id="G3WLV8">
    <property type="interactions" value="1091"/>
</dbReference>
<comment type="caution">
    <text evidence="3">Lacks conserved residue(s) required for the propagation of feature annotation.</text>
</comment>
<dbReference type="HOGENOM" id="CLU_056776_8_0_1"/>
<name>G3WLV8_SARHA</name>
<reference evidence="5" key="2">
    <citation type="submission" date="2025-08" db="UniProtKB">
        <authorList>
            <consortium name="Ensembl"/>
        </authorList>
    </citation>
    <scope>IDENTIFICATION</scope>
</reference>
<feature type="domain" description="HIT" evidence="4">
    <location>
        <begin position="65"/>
        <end position="134"/>
    </location>
</feature>
<dbReference type="GeneTree" id="ENSGT00940000157905"/>
<evidence type="ECO:0000256" key="1">
    <source>
        <dbReference type="ARBA" id="ARBA00024472"/>
    </source>
</evidence>
<dbReference type="AlphaFoldDB" id="G3WLV8"/>
<dbReference type="PROSITE" id="PS51084">
    <property type="entry name" value="HIT_2"/>
    <property type="match status" value="1"/>
</dbReference>
<comment type="catalytic activity">
    <reaction evidence="1">
        <text>adenosine 5'-phosphoramidate + H2O = NH4(+) + AMP</text>
        <dbReference type="Rhea" id="RHEA:67916"/>
        <dbReference type="ChEBI" id="CHEBI:15377"/>
        <dbReference type="ChEBI" id="CHEBI:28938"/>
        <dbReference type="ChEBI" id="CHEBI:57890"/>
        <dbReference type="ChEBI" id="CHEBI:456215"/>
    </reaction>
</comment>
<keyword evidence="6" id="KW-1185">Reference proteome</keyword>
<evidence type="ECO:0000313" key="5">
    <source>
        <dbReference type="Ensembl" id="ENSSHAP00000016413.2"/>
    </source>
</evidence>
<dbReference type="Gene3D" id="3.30.428.10">
    <property type="entry name" value="HIT-like"/>
    <property type="match status" value="1"/>
</dbReference>
<evidence type="ECO:0000313" key="6">
    <source>
        <dbReference type="Proteomes" id="UP000007648"/>
    </source>
</evidence>
<comment type="similarity">
    <text evidence="2">Belongs to the HINT family.</text>
</comment>
<dbReference type="InParanoid" id="G3WLV8"/>
<dbReference type="eggNOG" id="KOG3275">
    <property type="taxonomic scope" value="Eukaryota"/>
</dbReference>
<dbReference type="STRING" id="9305.ENSSHAP00000016413"/>
<dbReference type="InterPro" id="IPR011146">
    <property type="entry name" value="HIT-like"/>
</dbReference>
<dbReference type="InterPro" id="IPR001310">
    <property type="entry name" value="Histidine_triad_HIT"/>
</dbReference>
<proteinExistence type="inferred from homology"/>
<dbReference type="Pfam" id="PF11969">
    <property type="entry name" value="DcpS_C"/>
    <property type="match status" value="1"/>
</dbReference>
<dbReference type="GO" id="GO:0005739">
    <property type="term" value="C:mitochondrion"/>
    <property type="evidence" value="ECO:0007669"/>
    <property type="project" value="Ensembl"/>
</dbReference>
<dbReference type="InterPro" id="IPR036265">
    <property type="entry name" value="HIT-like_sf"/>
</dbReference>
<reference evidence="5 6" key="1">
    <citation type="journal article" date="2011" name="Proc. Natl. Acad. Sci. U.S.A.">
        <title>Genetic diversity and population structure of the endangered marsupial Sarcophilus harrisii (Tasmanian devil).</title>
        <authorList>
            <person name="Miller W."/>
            <person name="Hayes V.M."/>
            <person name="Ratan A."/>
            <person name="Petersen D.C."/>
            <person name="Wittekindt N.E."/>
            <person name="Miller J."/>
            <person name="Walenz B."/>
            <person name="Knight J."/>
            <person name="Qi J."/>
            <person name="Zhao F."/>
            <person name="Wang Q."/>
            <person name="Bedoya-Reina O.C."/>
            <person name="Katiyar N."/>
            <person name="Tomsho L.P."/>
            <person name="Kasson L.M."/>
            <person name="Hardie R.A."/>
            <person name="Woodbridge P."/>
            <person name="Tindall E.A."/>
            <person name="Bertelsen M.F."/>
            <person name="Dixon D."/>
            <person name="Pyecroft S."/>
            <person name="Helgen K.M."/>
            <person name="Lesk A.M."/>
            <person name="Pringle T.H."/>
            <person name="Patterson N."/>
            <person name="Zhang Y."/>
            <person name="Kreiss A."/>
            <person name="Woods G.M."/>
            <person name="Jones M.E."/>
            <person name="Schuster S.C."/>
        </authorList>
    </citation>
    <scope>NUCLEOTIDE SEQUENCE [LARGE SCALE GENOMIC DNA]</scope>
</reference>
<sequence>GAGARRWFRGRYGGCHCLGCPWGDATRNRGCRPATGEVRGASGVPGGDEVFKAQQAAPGGAAPTIFSRIIDRSIPADILYEDQQCLVFRDVAPQAPVHLLVIPKKPIPRISQVEEQDKQLLGHLLLVAAQTAKAEGLGDGYRLGFRSLMSLTSPNFSDQRWEAGSTVCVSPASAHTWGPATSVAARLTLNRMRDVGICDC</sequence>
<gene>
    <name evidence="5" type="primary">HINT2</name>
</gene>
<accession>G3WLV8</accession>
<evidence type="ECO:0000256" key="2">
    <source>
        <dbReference type="ARBA" id="ARBA00025764"/>
    </source>
</evidence>
<protein>
    <submittedName>
        <fullName evidence="5">Histidine triad nucleotide binding protein 2</fullName>
    </submittedName>
</protein>
<dbReference type="SUPFAM" id="SSF54197">
    <property type="entry name" value="HIT-like"/>
    <property type="match status" value="1"/>
</dbReference>
<reference evidence="5" key="3">
    <citation type="submission" date="2025-09" db="UniProtKB">
        <authorList>
            <consortium name="Ensembl"/>
        </authorList>
    </citation>
    <scope>IDENTIFICATION</scope>
</reference>
<dbReference type="Ensembl" id="ENSSHAT00000016550.2">
    <property type="protein sequence ID" value="ENSSHAP00000016413.2"/>
    <property type="gene ID" value="ENSSHAG00000013965.2"/>
</dbReference>
<organism evidence="5 6">
    <name type="scientific">Sarcophilus harrisii</name>
    <name type="common">Tasmanian devil</name>
    <name type="synonym">Sarcophilus laniarius</name>
    <dbReference type="NCBI Taxonomy" id="9305"/>
    <lineage>
        <taxon>Eukaryota</taxon>
        <taxon>Metazoa</taxon>
        <taxon>Chordata</taxon>
        <taxon>Craniata</taxon>
        <taxon>Vertebrata</taxon>
        <taxon>Euteleostomi</taxon>
        <taxon>Mammalia</taxon>
        <taxon>Metatheria</taxon>
        <taxon>Dasyuromorphia</taxon>
        <taxon>Dasyuridae</taxon>
        <taxon>Sarcophilus</taxon>
    </lineage>
</organism>
<evidence type="ECO:0000256" key="3">
    <source>
        <dbReference type="PROSITE-ProRule" id="PRU00464"/>
    </source>
</evidence>
<evidence type="ECO:0000259" key="4">
    <source>
        <dbReference type="PROSITE" id="PS51084"/>
    </source>
</evidence>
<dbReference type="Proteomes" id="UP000007648">
    <property type="component" value="Unassembled WGS sequence"/>
</dbReference>
<dbReference type="PANTHER" id="PTHR23089">
    <property type="entry name" value="HISTIDINE TRIAD HIT PROTEIN"/>
    <property type="match status" value="1"/>
</dbReference>